<organism evidence="1 2">
    <name type="scientific">Zhongshania marina</name>
    <dbReference type="NCBI Taxonomy" id="2304603"/>
    <lineage>
        <taxon>Bacteria</taxon>
        <taxon>Pseudomonadati</taxon>
        <taxon>Pseudomonadota</taxon>
        <taxon>Gammaproteobacteria</taxon>
        <taxon>Cellvibrionales</taxon>
        <taxon>Spongiibacteraceae</taxon>
        <taxon>Zhongshania</taxon>
    </lineage>
</organism>
<dbReference type="OrthoDB" id="9798200at2"/>
<dbReference type="EMBL" id="PQGG01000005">
    <property type="protein sequence ID" value="POP54516.1"/>
    <property type="molecule type" value="Genomic_DNA"/>
</dbReference>
<reference evidence="1" key="1">
    <citation type="submission" date="2018-01" db="EMBL/GenBank/DDBJ databases">
        <authorList>
            <person name="Yu X.-D."/>
        </authorList>
    </citation>
    <scope>NUCLEOTIDE SEQUENCE</scope>
    <source>
        <strain evidence="1">ZX-21</strain>
    </source>
</reference>
<evidence type="ECO:0000313" key="2">
    <source>
        <dbReference type="Proteomes" id="UP000237222"/>
    </source>
</evidence>
<gene>
    <name evidence="1" type="ORF">C0068_01655</name>
</gene>
<sequence length="241" mass="26872">MTVAQAVQNRIRAMPEGQIFGYEVLPDYFSSPTAVVKAVNRLVKEQRLARFAKGKFYLPRKGALGPRKPADSELIRAFLYKNGRLRGYVTGQSLFNRLGLSTQVPRTVTVALNGGRQSRDFGTIKVQTVIARAPVTEDNVTLLQYLDVLKDIKGISDTTVDDALVTMNDLIAKLSVNDQRGLLALAEAYYTPQTKALLGLVYSNLKLALPEDFATSLNPTTVYKLGVDEKRWPHARMWNIR</sequence>
<name>A0A2S4HKJ7_9GAMM</name>
<protein>
    <recommendedName>
        <fullName evidence="3">AbiEi antitoxin C-terminal domain-containing protein</fullName>
    </recommendedName>
</protein>
<accession>A0A2S4HKJ7</accession>
<dbReference type="AlphaFoldDB" id="A0A2S4HKJ7"/>
<evidence type="ECO:0008006" key="3">
    <source>
        <dbReference type="Google" id="ProtNLM"/>
    </source>
</evidence>
<dbReference type="Proteomes" id="UP000237222">
    <property type="component" value="Unassembled WGS sequence"/>
</dbReference>
<dbReference type="RefSeq" id="WP_103682757.1">
    <property type="nucleotide sequence ID" value="NZ_PQGG01000005.1"/>
</dbReference>
<comment type="caution">
    <text evidence="1">The sequence shown here is derived from an EMBL/GenBank/DDBJ whole genome shotgun (WGS) entry which is preliminary data.</text>
</comment>
<dbReference type="Pfam" id="PF19570">
    <property type="entry name" value="DUF6088"/>
    <property type="match status" value="1"/>
</dbReference>
<dbReference type="InterPro" id="IPR045738">
    <property type="entry name" value="DUF6088"/>
</dbReference>
<evidence type="ECO:0000313" key="1">
    <source>
        <dbReference type="EMBL" id="POP54516.1"/>
    </source>
</evidence>
<proteinExistence type="predicted"/>